<gene>
    <name evidence="2" type="ORF">DSM104329_02620</name>
</gene>
<sequence>MTDRPQIDDESATPPQGDELLDGAQHQAVSGRAAAGAHVDDEGGTPPHGDELLEGAPHE</sequence>
<feature type="region of interest" description="Disordered" evidence="1">
    <location>
        <begin position="1"/>
        <end position="59"/>
    </location>
</feature>
<feature type="compositionally biased region" description="Basic and acidic residues" evidence="1">
    <location>
        <begin position="48"/>
        <end position="59"/>
    </location>
</feature>
<evidence type="ECO:0000313" key="3">
    <source>
        <dbReference type="Proteomes" id="UP001162834"/>
    </source>
</evidence>
<dbReference type="EMBL" id="CP087164">
    <property type="protein sequence ID" value="UGS36220.1"/>
    <property type="molecule type" value="Genomic_DNA"/>
</dbReference>
<reference evidence="2" key="1">
    <citation type="journal article" date="2022" name="Int. J. Syst. Evol. Microbiol.">
        <title>Pseudomonas aegrilactucae sp. nov. and Pseudomonas morbosilactucae sp. nov., pathogens causing bacterial rot of lettuce in Japan.</title>
        <authorList>
            <person name="Sawada H."/>
            <person name="Fujikawa T."/>
            <person name="Satou M."/>
        </authorList>
    </citation>
    <scope>NUCLEOTIDE SEQUENCE</scope>
    <source>
        <strain evidence="2">0166_1</strain>
    </source>
</reference>
<dbReference type="AlphaFoldDB" id="A0A9E6XXU7"/>
<organism evidence="2 3">
    <name type="scientific">Capillimicrobium parvum</name>
    <dbReference type="NCBI Taxonomy" id="2884022"/>
    <lineage>
        <taxon>Bacteria</taxon>
        <taxon>Bacillati</taxon>
        <taxon>Actinomycetota</taxon>
        <taxon>Thermoleophilia</taxon>
        <taxon>Solirubrobacterales</taxon>
        <taxon>Capillimicrobiaceae</taxon>
        <taxon>Capillimicrobium</taxon>
    </lineage>
</organism>
<proteinExistence type="predicted"/>
<dbReference type="KEGG" id="sbae:DSM104329_02620"/>
<protein>
    <submittedName>
        <fullName evidence="2">Uncharacterized protein</fullName>
    </submittedName>
</protein>
<evidence type="ECO:0000256" key="1">
    <source>
        <dbReference type="SAM" id="MobiDB-lite"/>
    </source>
</evidence>
<dbReference type="RefSeq" id="WP_259315893.1">
    <property type="nucleotide sequence ID" value="NZ_CP087164.1"/>
</dbReference>
<dbReference type="Proteomes" id="UP001162834">
    <property type="component" value="Chromosome"/>
</dbReference>
<name>A0A9E6XXU7_9ACTN</name>
<accession>A0A9E6XXU7</accession>
<keyword evidence="3" id="KW-1185">Reference proteome</keyword>
<evidence type="ECO:0000313" key="2">
    <source>
        <dbReference type="EMBL" id="UGS36220.1"/>
    </source>
</evidence>